<dbReference type="EMBL" id="JAUOPU010000013">
    <property type="protein sequence ID" value="MDO6543530.1"/>
    <property type="molecule type" value="Genomic_DNA"/>
</dbReference>
<organism evidence="2 3">
    <name type="scientific">Photobacterium sanguinicancri</name>
    <dbReference type="NCBI Taxonomy" id="875932"/>
    <lineage>
        <taxon>Bacteria</taxon>
        <taxon>Pseudomonadati</taxon>
        <taxon>Pseudomonadota</taxon>
        <taxon>Gammaproteobacteria</taxon>
        <taxon>Vibrionales</taxon>
        <taxon>Vibrionaceae</taxon>
        <taxon>Photobacterium</taxon>
    </lineage>
</organism>
<feature type="transmembrane region" description="Helical" evidence="1">
    <location>
        <begin position="27"/>
        <end position="45"/>
    </location>
</feature>
<sequence>MNKSTNNQTATHAMAIEEPVTKWQHTALLSLFIMASLISFIVVMIEANTR</sequence>
<gene>
    <name evidence="2" type="ORF">Q4568_13360</name>
</gene>
<evidence type="ECO:0000313" key="3">
    <source>
        <dbReference type="Proteomes" id="UP001170624"/>
    </source>
</evidence>
<proteinExistence type="predicted"/>
<keyword evidence="1" id="KW-0812">Transmembrane</keyword>
<dbReference type="Proteomes" id="UP001170624">
    <property type="component" value="Unassembled WGS sequence"/>
</dbReference>
<keyword evidence="1" id="KW-1133">Transmembrane helix</keyword>
<evidence type="ECO:0000313" key="2">
    <source>
        <dbReference type="EMBL" id="MDO6543530.1"/>
    </source>
</evidence>
<evidence type="ECO:0000256" key="1">
    <source>
        <dbReference type="SAM" id="Phobius"/>
    </source>
</evidence>
<comment type="caution">
    <text evidence="2">The sequence shown here is derived from an EMBL/GenBank/DDBJ whole genome shotgun (WGS) entry which is preliminary data.</text>
</comment>
<protein>
    <submittedName>
        <fullName evidence="2">Uncharacterized protein</fullName>
    </submittedName>
</protein>
<dbReference type="AlphaFoldDB" id="A0AAW7Y688"/>
<accession>A0AAW7Y688</accession>
<name>A0AAW7Y688_9GAMM</name>
<reference evidence="2" key="1">
    <citation type="submission" date="2023-07" db="EMBL/GenBank/DDBJ databases">
        <title>Genome content predicts the carbon catabolic preferences of heterotrophic bacteria.</title>
        <authorList>
            <person name="Gralka M."/>
        </authorList>
    </citation>
    <scope>NUCLEOTIDE SEQUENCE</scope>
    <source>
        <strain evidence="2">G2M05</strain>
    </source>
</reference>
<keyword evidence="1" id="KW-0472">Membrane</keyword>
<dbReference type="RefSeq" id="WP_157072536.1">
    <property type="nucleotide sequence ID" value="NZ_AP024850.1"/>
</dbReference>